<gene>
    <name evidence="3" type="ORF">DERYTH_LOCUS14088</name>
</gene>
<reference evidence="3" key="1">
    <citation type="submission" date="2021-06" db="EMBL/GenBank/DDBJ databases">
        <authorList>
            <person name="Kallberg Y."/>
            <person name="Tangrot J."/>
            <person name="Rosling A."/>
        </authorList>
    </citation>
    <scope>NUCLEOTIDE SEQUENCE</scope>
    <source>
        <strain evidence="3">MA453B</strain>
    </source>
</reference>
<evidence type="ECO:0000256" key="1">
    <source>
        <dbReference type="ARBA" id="ARBA00023125"/>
    </source>
</evidence>
<dbReference type="EMBL" id="CAJVPY010010347">
    <property type="protein sequence ID" value="CAG8717949.1"/>
    <property type="molecule type" value="Genomic_DNA"/>
</dbReference>
<feature type="domain" description="HTH CENPB-type" evidence="2">
    <location>
        <begin position="1"/>
        <end position="48"/>
    </location>
</feature>
<dbReference type="Pfam" id="PF03221">
    <property type="entry name" value="HTH_Tnp_Tc5"/>
    <property type="match status" value="1"/>
</dbReference>
<proteinExistence type="predicted"/>
<evidence type="ECO:0000259" key="2">
    <source>
        <dbReference type="PROSITE" id="PS51253"/>
    </source>
</evidence>
<dbReference type="PANTHER" id="PTHR19303">
    <property type="entry name" value="TRANSPOSON"/>
    <property type="match status" value="1"/>
</dbReference>
<dbReference type="InterPro" id="IPR004875">
    <property type="entry name" value="DDE_SF_endonuclease_dom"/>
</dbReference>
<dbReference type="PROSITE" id="PS51253">
    <property type="entry name" value="HTH_CENPB"/>
    <property type="match status" value="1"/>
</dbReference>
<protein>
    <submittedName>
        <fullName evidence="3">2674_t:CDS:1</fullName>
    </submittedName>
</protein>
<dbReference type="GO" id="GO:0005634">
    <property type="term" value="C:nucleus"/>
    <property type="evidence" value="ECO:0007669"/>
    <property type="project" value="TreeGrafter"/>
</dbReference>
<dbReference type="InterPro" id="IPR050863">
    <property type="entry name" value="CenT-Element_Derived"/>
</dbReference>
<dbReference type="OrthoDB" id="2446582at2759"/>
<sequence>LHITNTMEPVILSAKKFAGLLGIPNADFKASQGWVDRFKKRNDLQKYKFHRESESVPVENLPNQRQKLVELLLQYNPEDVYNVDETGLYYRMMPNQTLATKLVKGQKKVKDRITILFCINATSMDKLKLLVIKPHCFIGIRQENLGIKYAASKNAWMTGSIFEYWINSLNATCRLKKKNILLLVDGAKYYSNCELTNINLYFLLPNTTPYLQPCDAGLIHSFKAHYSFEIKEVVLDEAAIIEEVLYQSDSGSSDEEKQQEPGNL</sequence>
<comment type="caution">
    <text evidence="3">The sequence shown here is derived from an EMBL/GenBank/DDBJ whole genome shotgun (WGS) entry which is preliminary data.</text>
</comment>
<evidence type="ECO:0000313" key="3">
    <source>
        <dbReference type="EMBL" id="CAG8717949.1"/>
    </source>
</evidence>
<evidence type="ECO:0000313" key="4">
    <source>
        <dbReference type="Proteomes" id="UP000789405"/>
    </source>
</evidence>
<keyword evidence="4" id="KW-1185">Reference proteome</keyword>
<keyword evidence="1" id="KW-0238">DNA-binding</keyword>
<dbReference type="Gene3D" id="1.10.10.60">
    <property type="entry name" value="Homeodomain-like"/>
    <property type="match status" value="1"/>
</dbReference>
<dbReference type="AlphaFoldDB" id="A0A9N9I344"/>
<dbReference type="InterPro" id="IPR006600">
    <property type="entry name" value="HTH_CenpB_DNA-bd_dom"/>
</dbReference>
<accession>A0A9N9I344</accession>
<organism evidence="3 4">
    <name type="scientific">Dentiscutata erythropus</name>
    <dbReference type="NCBI Taxonomy" id="1348616"/>
    <lineage>
        <taxon>Eukaryota</taxon>
        <taxon>Fungi</taxon>
        <taxon>Fungi incertae sedis</taxon>
        <taxon>Mucoromycota</taxon>
        <taxon>Glomeromycotina</taxon>
        <taxon>Glomeromycetes</taxon>
        <taxon>Diversisporales</taxon>
        <taxon>Gigasporaceae</taxon>
        <taxon>Dentiscutata</taxon>
    </lineage>
</organism>
<dbReference type="Proteomes" id="UP000789405">
    <property type="component" value="Unassembled WGS sequence"/>
</dbReference>
<dbReference type="GO" id="GO:0003677">
    <property type="term" value="F:DNA binding"/>
    <property type="evidence" value="ECO:0007669"/>
    <property type="project" value="UniProtKB-KW"/>
</dbReference>
<feature type="non-terminal residue" evidence="3">
    <location>
        <position position="264"/>
    </location>
</feature>
<dbReference type="PANTHER" id="PTHR19303:SF73">
    <property type="entry name" value="PROTEIN PDC2"/>
    <property type="match status" value="1"/>
</dbReference>
<dbReference type="Pfam" id="PF03184">
    <property type="entry name" value="DDE_1"/>
    <property type="match status" value="1"/>
</dbReference>
<name>A0A9N9I344_9GLOM</name>